<dbReference type="RefSeq" id="WP_091866650.1">
    <property type="nucleotide sequence ID" value="NZ_FNAO01000003.1"/>
</dbReference>
<sequence length="152" mass="17638">MTWKNLFNEKEAKETIGRINALTPETQPQWGKMNVSEMLAHCNVAYELVYTDKHPKPKGLQKFLVKLFAKKIVVGPKPYKKNLRTAPVFLITDERNFETEKKRLIAHIEKTQKLGPAHFNKKESHAFGALTDTEWNTLFSKHLDHHLKQFGV</sequence>
<dbReference type="AlphaFoldDB" id="A0A1G6ZSD6"/>
<name>A0A1G6ZSD6_9FLAO</name>
<evidence type="ECO:0000313" key="1">
    <source>
        <dbReference type="EMBL" id="SDE05684.1"/>
    </source>
</evidence>
<dbReference type="OrthoDB" id="2599194at2"/>
<reference evidence="1 2" key="1">
    <citation type="submission" date="2016-10" db="EMBL/GenBank/DDBJ databases">
        <authorList>
            <person name="de Groot N.N."/>
        </authorList>
    </citation>
    <scope>NUCLEOTIDE SEQUENCE [LARGE SCALE GENOMIC DNA]</scope>
    <source>
        <strain evidence="1 2">DSM 23421</strain>
    </source>
</reference>
<evidence type="ECO:0000313" key="2">
    <source>
        <dbReference type="Proteomes" id="UP000199109"/>
    </source>
</evidence>
<dbReference type="EMBL" id="FNAO01000003">
    <property type="protein sequence ID" value="SDE05684.1"/>
    <property type="molecule type" value="Genomic_DNA"/>
</dbReference>
<proteinExistence type="predicted"/>
<dbReference type="STRING" id="641691.SAMN05421636_10382"/>
<dbReference type="Proteomes" id="UP000199109">
    <property type="component" value="Unassembled WGS sequence"/>
</dbReference>
<dbReference type="Pfam" id="PF07606">
    <property type="entry name" value="DUF1569"/>
    <property type="match status" value="1"/>
</dbReference>
<keyword evidence="2" id="KW-1185">Reference proteome</keyword>
<accession>A0A1G6ZSD6</accession>
<gene>
    <name evidence="1" type="ORF">SAMN05421636_10382</name>
</gene>
<protein>
    <recommendedName>
        <fullName evidence="3">DUF1569 domain-containing protein</fullName>
    </recommendedName>
</protein>
<dbReference type="InterPro" id="IPR011463">
    <property type="entry name" value="DUF1569"/>
</dbReference>
<organism evidence="1 2">
    <name type="scientific">Pricia antarctica</name>
    <dbReference type="NCBI Taxonomy" id="641691"/>
    <lineage>
        <taxon>Bacteria</taxon>
        <taxon>Pseudomonadati</taxon>
        <taxon>Bacteroidota</taxon>
        <taxon>Flavobacteriia</taxon>
        <taxon>Flavobacteriales</taxon>
        <taxon>Flavobacteriaceae</taxon>
        <taxon>Pricia</taxon>
    </lineage>
</organism>
<evidence type="ECO:0008006" key="3">
    <source>
        <dbReference type="Google" id="ProtNLM"/>
    </source>
</evidence>